<dbReference type="EMBL" id="CP026952">
    <property type="protein sequence ID" value="AWB91391.1"/>
    <property type="molecule type" value="Genomic_DNA"/>
</dbReference>
<sequence length="143" mass="14498">MIKVTPRARVHQDRAGDPLDGLVNMFDIGIVLAVGFLIAALSSLGLSGAVNEGGLTKPAIGEVTVKPGETVEDVPDEGVKTVGRGTPVGTVYRLADGRLVYVTDDGTTAPVEPDAAPSTPTPDVPTVPTAPAPDVPTVPTPAP</sequence>
<keyword evidence="2" id="KW-1133">Transmembrane helix</keyword>
<dbReference type="Pfam" id="PF09919">
    <property type="entry name" value="DUF2149"/>
    <property type="match status" value="1"/>
</dbReference>
<organism evidence="3 4">
    <name type="scientific">Aeromicrobium chenweiae</name>
    <dbReference type="NCBI Taxonomy" id="2079793"/>
    <lineage>
        <taxon>Bacteria</taxon>
        <taxon>Bacillati</taxon>
        <taxon>Actinomycetota</taxon>
        <taxon>Actinomycetes</taxon>
        <taxon>Propionibacteriales</taxon>
        <taxon>Nocardioidaceae</taxon>
        <taxon>Aeromicrobium</taxon>
    </lineage>
</organism>
<accession>A0A2S0WJ72</accession>
<dbReference type="Proteomes" id="UP000244384">
    <property type="component" value="Chromosome"/>
</dbReference>
<dbReference type="KEGG" id="aez:C3E78_03685"/>
<dbReference type="RefSeq" id="WP_108577037.1">
    <property type="nucleotide sequence ID" value="NZ_CP026952.1"/>
</dbReference>
<dbReference type="AlphaFoldDB" id="A0A2S0WJ72"/>
<name>A0A2S0WJ72_9ACTN</name>
<reference evidence="4" key="1">
    <citation type="submission" date="2018-01" db="EMBL/GenBank/DDBJ databases">
        <authorList>
            <person name="Li J."/>
        </authorList>
    </citation>
    <scope>NUCLEOTIDE SEQUENCE [LARGE SCALE GENOMIC DNA]</scope>
    <source>
        <strain evidence="4">592</strain>
    </source>
</reference>
<dbReference type="OrthoDB" id="199365at2"/>
<feature type="compositionally biased region" description="Pro residues" evidence="1">
    <location>
        <begin position="119"/>
        <end position="143"/>
    </location>
</feature>
<evidence type="ECO:0000256" key="2">
    <source>
        <dbReference type="SAM" id="Phobius"/>
    </source>
</evidence>
<protein>
    <submittedName>
        <fullName evidence="3">Uncharacterized protein</fullName>
    </submittedName>
</protein>
<proteinExistence type="predicted"/>
<evidence type="ECO:0000313" key="3">
    <source>
        <dbReference type="EMBL" id="AWB91391.1"/>
    </source>
</evidence>
<accession>A0A5F2ERI0</accession>
<evidence type="ECO:0000256" key="1">
    <source>
        <dbReference type="SAM" id="MobiDB-lite"/>
    </source>
</evidence>
<evidence type="ECO:0000313" key="4">
    <source>
        <dbReference type="Proteomes" id="UP000244384"/>
    </source>
</evidence>
<feature type="region of interest" description="Disordered" evidence="1">
    <location>
        <begin position="104"/>
        <end position="143"/>
    </location>
</feature>
<feature type="transmembrane region" description="Helical" evidence="2">
    <location>
        <begin position="28"/>
        <end position="50"/>
    </location>
</feature>
<gene>
    <name evidence="3" type="ORF">C3E78_03685</name>
</gene>
<dbReference type="InterPro" id="IPR018676">
    <property type="entry name" value="DUF2149"/>
</dbReference>
<keyword evidence="2" id="KW-0812">Transmembrane</keyword>
<keyword evidence="2" id="KW-0472">Membrane</keyword>
<keyword evidence="4" id="KW-1185">Reference proteome</keyword>